<evidence type="ECO:0000256" key="10">
    <source>
        <dbReference type="ARBA" id="ARBA00022984"/>
    </source>
</evidence>
<dbReference type="AlphaFoldDB" id="A0AAJ0UG93"/>
<comment type="subcellular location">
    <subcellularLocation>
        <location evidence="16">Cell inner membrane</location>
        <topology evidence="16">Single-pass membrane protein</topology>
    </subcellularLocation>
    <subcellularLocation>
        <location evidence="1">Membrane</location>
    </subcellularLocation>
</comment>
<dbReference type="GO" id="GO:0008658">
    <property type="term" value="F:penicillin binding"/>
    <property type="evidence" value="ECO:0007669"/>
    <property type="project" value="InterPro"/>
</dbReference>
<feature type="domain" description="Penicillin-binding protein transpeptidase" evidence="18">
    <location>
        <begin position="275"/>
        <end position="571"/>
    </location>
</feature>
<evidence type="ECO:0000256" key="5">
    <source>
        <dbReference type="ARBA" id="ARBA00022645"/>
    </source>
</evidence>
<dbReference type="Gene3D" id="1.10.150.770">
    <property type="match status" value="1"/>
</dbReference>
<evidence type="ECO:0000256" key="4">
    <source>
        <dbReference type="ARBA" id="ARBA00022618"/>
    </source>
</evidence>
<evidence type="ECO:0000256" key="2">
    <source>
        <dbReference type="ARBA" id="ARBA00022475"/>
    </source>
</evidence>
<dbReference type="Proteomes" id="UP001296967">
    <property type="component" value="Unassembled WGS sequence"/>
</dbReference>
<keyword evidence="10 16" id="KW-0573">Peptidoglycan synthesis</keyword>
<evidence type="ECO:0000256" key="15">
    <source>
        <dbReference type="ARBA" id="ARBA00023316"/>
    </source>
</evidence>
<keyword evidence="14 16" id="KW-0131">Cell cycle</keyword>
<feature type="compositionally biased region" description="Basic residues" evidence="17">
    <location>
        <begin position="8"/>
        <end position="23"/>
    </location>
</feature>
<dbReference type="RefSeq" id="WP_201245739.1">
    <property type="nucleotide sequence ID" value="NZ_NHSF01000059.1"/>
</dbReference>
<feature type="region of interest" description="Disordered" evidence="17">
    <location>
        <begin position="1"/>
        <end position="28"/>
    </location>
</feature>
<comment type="pathway">
    <text evidence="16">Cell wall biogenesis; peptidoglycan biosynthesis.</text>
</comment>
<evidence type="ECO:0000313" key="21">
    <source>
        <dbReference type="Proteomes" id="UP001296967"/>
    </source>
</evidence>
<reference evidence="20" key="1">
    <citation type="submission" date="2017-05" db="EMBL/GenBank/DDBJ databases">
        <authorList>
            <person name="Imhoff J.F."/>
            <person name="Rahn T."/>
            <person name="Kuenzel S."/>
            <person name="Neulinger S.C."/>
        </authorList>
    </citation>
    <scope>NUCLEOTIDE SEQUENCE</scope>
    <source>
        <strain evidence="20">DSM 4395</strain>
    </source>
</reference>
<dbReference type="InterPro" id="IPR050515">
    <property type="entry name" value="Beta-lactam/transpept"/>
</dbReference>
<evidence type="ECO:0000256" key="16">
    <source>
        <dbReference type="HAMAP-Rule" id="MF_02080"/>
    </source>
</evidence>
<dbReference type="GO" id="GO:0006508">
    <property type="term" value="P:proteolysis"/>
    <property type="evidence" value="ECO:0007669"/>
    <property type="project" value="UniProtKB-KW"/>
</dbReference>
<dbReference type="Gene3D" id="3.90.1310.10">
    <property type="entry name" value="Penicillin-binding protein 2a (Domain 2)"/>
    <property type="match status" value="1"/>
</dbReference>
<dbReference type="GO" id="GO:0043093">
    <property type="term" value="P:FtsZ-dependent cytokinesis"/>
    <property type="evidence" value="ECO:0007669"/>
    <property type="project" value="UniProtKB-UniRule"/>
</dbReference>
<evidence type="ECO:0000256" key="7">
    <source>
        <dbReference type="ARBA" id="ARBA00022692"/>
    </source>
</evidence>
<dbReference type="SUPFAM" id="SSF56519">
    <property type="entry name" value="Penicillin binding protein dimerisation domain"/>
    <property type="match status" value="1"/>
</dbReference>
<dbReference type="Pfam" id="PF03717">
    <property type="entry name" value="PBP_dimer"/>
    <property type="match status" value="1"/>
</dbReference>
<dbReference type="GO" id="GO:0008360">
    <property type="term" value="P:regulation of cell shape"/>
    <property type="evidence" value="ECO:0007669"/>
    <property type="project" value="UniProtKB-KW"/>
</dbReference>
<dbReference type="SUPFAM" id="SSF56601">
    <property type="entry name" value="beta-lactamase/transpeptidase-like"/>
    <property type="match status" value="1"/>
</dbReference>
<comment type="caution">
    <text evidence="20">The sequence shown here is derived from an EMBL/GenBank/DDBJ whole genome shotgun (WGS) entry which is preliminary data.</text>
</comment>
<dbReference type="PANTHER" id="PTHR30627">
    <property type="entry name" value="PEPTIDOGLYCAN D,D-TRANSPEPTIDASE"/>
    <property type="match status" value="1"/>
</dbReference>
<evidence type="ECO:0000256" key="12">
    <source>
        <dbReference type="ARBA" id="ARBA00023136"/>
    </source>
</evidence>
<dbReference type="GO" id="GO:0008955">
    <property type="term" value="F:peptidoglycan glycosyltransferase activity"/>
    <property type="evidence" value="ECO:0007669"/>
    <property type="project" value="InterPro"/>
</dbReference>
<keyword evidence="2 16" id="KW-1003">Cell membrane</keyword>
<dbReference type="InterPro" id="IPR005311">
    <property type="entry name" value="PBP_dimer"/>
</dbReference>
<evidence type="ECO:0000256" key="8">
    <source>
        <dbReference type="ARBA" id="ARBA00022801"/>
    </source>
</evidence>
<reference evidence="20" key="2">
    <citation type="journal article" date="2020" name="Microorganisms">
        <title>Osmotic Adaptation and Compatible Solute Biosynthesis of Phototrophic Bacteria as Revealed from Genome Analyses.</title>
        <authorList>
            <person name="Imhoff J.F."/>
            <person name="Rahn T."/>
            <person name="Kunzel S."/>
            <person name="Keller A."/>
            <person name="Neulinger S.C."/>
        </authorList>
    </citation>
    <scope>NUCLEOTIDE SEQUENCE</scope>
    <source>
        <strain evidence="20">DSM 4395</strain>
    </source>
</reference>
<gene>
    <name evidence="16" type="primary">ftsI</name>
    <name evidence="20" type="ORF">CCR82_10320</name>
</gene>
<evidence type="ECO:0000256" key="17">
    <source>
        <dbReference type="SAM" id="MobiDB-lite"/>
    </source>
</evidence>
<dbReference type="GO" id="GO:0000917">
    <property type="term" value="P:division septum assembly"/>
    <property type="evidence" value="ECO:0007669"/>
    <property type="project" value="UniProtKB-KW"/>
</dbReference>
<keyword evidence="4 16" id="KW-0132">Cell division</keyword>
<keyword evidence="6 16" id="KW-0645">Protease</keyword>
<dbReference type="InterPro" id="IPR036138">
    <property type="entry name" value="PBP_dimer_sf"/>
</dbReference>
<evidence type="ECO:0000256" key="13">
    <source>
        <dbReference type="ARBA" id="ARBA00023210"/>
    </source>
</evidence>
<feature type="transmembrane region" description="Helical" evidence="16">
    <location>
        <begin position="38"/>
        <end position="57"/>
    </location>
</feature>
<protein>
    <recommendedName>
        <fullName evidence="16">Peptidoglycan D,D-transpeptidase FtsI</fullName>
        <ecNumber evidence="16">3.4.16.4</ecNumber>
    </recommendedName>
    <alternativeName>
        <fullName evidence="16">Penicillin-binding protein 3</fullName>
        <shortName evidence="16">PBP-3</shortName>
    </alternativeName>
</protein>
<evidence type="ECO:0000313" key="20">
    <source>
        <dbReference type="EMBL" id="MBK5930909.1"/>
    </source>
</evidence>
<dbReference type="GO" id="GO:0009002">
    <property type="term" value="F:serine-type D-Ala-D-Ala carboxypeptidase activity"/>
    <property type="evidence" value="ECO:0007669"/>
    <property type="project" value="UniProtKB-UniRule"/>
</dbReference>
<feature type="active site" description="Acyl-ester intermediate" evidence="16">
    <location>
        <position position="322"/>
    </location>
</feature>
<evidence type="ECO:0000256" key="9">
    <source>
        <dbReference type="ARBA" id="ARBA00022960"/>
    </source>
</evidence>
<keyword evidence="13 16" id="KW-0717">Septation</keyword>
<evidence type="ECO:0000256" key="6">
    <source>
        <dbReference type="ARBA" id="ARBA00022670"/>
    </source>
</evidence>
<evidence type="ECO:0000259" key="19">
    <source>
        <dbReference type="Pfam" id="PF03717"/>
    </source>
</evidence>
<sequence length="599" mass="66141">MIGADRKAGRKTGHTQGRQRRASAPHARVGGRFDARRMLIGLVLAAAFVSVTASAFYRQVVETDFLKNEGTKRFLRDREIPARRGIIMDRNGEPLAISTAVATIWADPQHLIARADAFEALARALEEPEEALAARIAQYANKGRRYMYLQRRVEPHRARAVEDVVETYRLAGVGMDTEYRRFYPSGEILGQVVGFTGIDDQGQEGIELIRNDQLEANPGKRRVIQDGHRRIVEEVEQLRAPVHGEDVVLSIDQRLQFLAYRELKRAVEEHQAIGGSAALLDVRTGEILALVNQPSFNPNQPRRESAEARRNRALTDVFEPGSTVKPFVIAAALERGLIKPHTAIDTSPGVLRIGRNRVRDYRDLGQLDTTSILTKSSNVGVVKIAQQMDRAVLWQLYGAIGFGQTTEVGFPGERTGYLPHYSDWSSFEHATLAFGYGLNVTTLQLAQAYAIIAADGLKRPMTLFRRDRIPPAERVLTPATARAVRQMLETVISSDGTARRAAIPGYRVAGKTGTAKKATANGYVDGKYQSVFVAMVPVTEPRFVMVVMVDEPSGEDYYGGLVAAPTFAKVMPAALRLYNVAPDDPKHPLILTSAPEAPR</sequence>
<dbReference type="Gene3D" id="3.40.710.10">
    <property type="entry name" value="DD-peptidase/beta-lactamase superfamily"/>
    <property type="match status" value="1"/>
</dbReference>
<dbReference type="InterPro" id="IPR037532">
    <property type="entry name" value="FtsI_transpept"/>
</dbReference>
<dbReference type="InterPro" id="IPR001460">
    <property type="entry name" value="PCN-bd_Tpept"/>
</dbReference>
<keyword evidence="5 16" id="KW-0121">Carboxypeptidase</keyword>
<keyword evidence="15 16" id="KW-0961">Cell wall biogenesis/degradation</keyword>
<keyword evidence="7 16" id="KW-0812">Transmembrane</keyword>
<proteinExistence type="inferred from homology"/>
<dbReference type="EC" id="3.4.16.4" evidence="16"/>
<name>A0AAJ0UG93_HALSE</name>
<dbReference type="PANTHER" id="PTHR30627:SF1">
    <property type="entry name" value="PEPTIDOGLYCAN D,D-TRANSPEPTIDASE FTSI"/>
    <property type="match status" value="1"/>
</dbReference>
<keyword evidence="21" id="KW-1185">Reference proteome</keyword>
<comment type="catalytic activity">
    <reaction evidence="16">
        <text>Preferential cleavage: (Ac)2-L-Lys-D-Ala-|-D-Ala. Also transpeptidation of peptidyl-alanyl moieties that are N-acyl substituents of D-alanine.</text>
        <dbReference type="EC" id="3.4.16.4"/>
    </reaction>
</comment>
<keyword evidence="12 16" id="KW-0472">Membrane</keyword>
<evidence type="ECO:0000256" key="1">
    <source>
        <dbReference type="ARBA" id="ARBA00004370"/>
    </source>
</evidence>
<comment type="similarity">
    <text evidence="16">Belongs to the transpeptidase family. FtsI subfamily.</text>
</comment>
<organism evidence="20 21">
    <name type="scientific">Halochromatium salexigens</name>
    <name type="common">Chromatium salexigens</name>
    <dbReference type="NCBI Taxonomy" id="49447"/>
    <lineage>
        <taxon>Bacteria</taxon>
        <taxon>Pseudomonadati</taxon>
        <taxon>Pseudomonadota</taxon>
        <taxon>Gammaproteobacteria</taxon>
        <taxon>Chromatiales</taxon>
        <taxon>Chromatiaceae</taxon>
        <taxon>Halochromatium</taxon>
    </lineage>
</organism>
<accession>A0AAJ0UG93</accession>
<keyword evidence="3 16" id="KW-0997">Cell inner membrane</keyword>
<evidence type="ECO:0000256" key="3">
    <source>
        <dbReference type="ARBA" id="ARBA00022519"/>
    </source>
</evidence>
<keyword evidence="11 16" id="KW-1133">Transmembrane helix</keyword>
<dbReference type="EMBL" id="NHSF01000059">
    <property type="protein sequence ID" value="MBK5930909.1"/>
    <property type="molecule type" value="Genomic_DNA"/>
</dbReference>
<comment type="function">
    <text evidence="16">Catalyzes cross-linking of the peptidoglycan cell wall at the division septum.</text>
</comment>
<keyword evidence="8 16" id="KW-0378">Hydrolase</keyword>
<dbReference type="HAMAP" id="MF_02080">
    <property type="entry name" value="FtsI_transpept"/>
    <property type="match status" value="1"/>
</dbReference>
<evidence type="ECO:0000259" key="18">
    <source>
        <dbReference type="Pfam" id="PF00905"/>
    </source>
</evidence>
<evidence type="ECO:0000256" key="14">
    <source>
        <dbReference type="ARBA" id="ARBA00023306"/>
    </source>
</evidence>
<dbReference type="InterPro" id="IPR012338">
    <property type="entry name" value="Beta-lactam/transpept-like"/>
</dbReference>
<dbReference type="GO" id="GO:0071555">
    <property type="term" value="P:cell wall organization"/>
    <property type="evidence" value="ECO:0007669"/>
    <property type="project" value="UniProtKB-KW"/>
</dbReference>
<dbReference type="Pfam" id="PF00905">
    <property type="entry name" value="Transpeptidase"/>
    <property type="match status" value="1"/>
</dbReference>
<dbReference type="GO" id="GO:0005886">
    <property type="term" value="C:plasma membrane"/>
    <property type="evidence" value="ECO:0007669"/>
    <property type="project" value="UniProtKB-SubCell"/>
</dbReference>
<dbReference type="Gene3D" id="3.30.450.330">
    <property type="match status" value="1"/>
</dbReference>
<feature type="domain" description="Penicillin-binding protein dimerisation" evidence="19">
    <location>
        <begin position="80"/>
        <end position="235"/>
    </location>
</feature>
<dbReference type="GO" id="GO:0009252">
    <property type="term" value="P:peptidoglycan biosynthetic process"/>
    <property type="evidence" value="ECO:0007669"/>
    <property type="project" value="UniProtKB-UniRule"/>
</dbReference>
<evidence type="ECO:0000256" key="11">
    <source>
        <dbReference type="ARBA" id="ARBA00022989"/>
    </source>
</evidence>
<keyword evidence="9 16" id="KW-0133">Cell shape</keyword>